<dbReference type="Gene3D" id="3.80.10.10">
    <property type="entry name" value="Ribonuclease Inhibitor"/>
    <property type="match status" value="2"/>
</dbReference>
<proteinExistence type="predicted"/>
<dbReference type="InterPro" id="IPR032675">
    <property type="entry name" value="LRR_dom_sf"/>
</dbReference>
<dbReference type="SMART" id="SM00369">
    <property type="entry name" value="LRR_TYP"/>
    <property type="match status" value="4"/>
</dbReference>
<dbReference type="AlphaFoldDB" id="A0A813MDA1"/>
<evidence type="ECO:0000313" key="4">
    <source>
        <dbReference type="EMBL" id="CAF0719570.1"/>
    </source>
</evidence>
<keyword evidence="1" id="KW-0433">Leucine-rich repeat</keyword>
<accession>A0A813MDA1</accession>
<dbReference type="Pfam" id="PF13855">
    <property type="entry name" value="LRR_8"/>
    <property type="match status" value="1"/>
</dbReference>
<organism evidence="4 5">
    <name type="scientific">Brachionus calyciflorus</name>
    <dbReference type="NCBI Taxonomy" id="104777"/>
    <lineage>
        <taxon>Eukaryota</taxon>
        <taxon>Metazoa</taxon>
        <taxon>Spiralia</taxon>
        <taxon>Gnathifera</taxon>
        <taxon>Rotifera</taxon>
        <taxon>Eurotatoria</taxon>
        <taxon>Monogononta</taxon>
        <taxon>Pseudotrocha</taxon>
        <taxon>Ploima</taxon>
        <taxon>Brachionidae</taxon>
        <taxon>Brachionus</taxon>
    </lineage>
</organism>
<dbReference type="PANTHER" id="PTHR24373:SF387">
    <property type="entry name" value="LEUCINE-RICH REPEATS AND IMMUNOGLOBULIN-LIKE DOMAINS PROTEIN SMA-10"/>
    <property type="match status" value="1"/>
</dbReference>
<dbReference type="Proteomes" id="UP000663879">
    <property type="component" value="Unassembled WGS sequence"/>
</dbReference>
<reference evidence="4" key="1">
    <citation type="submission" date="2021-02" db="EMBL/GenBank/DDBJ databases">
        <authorList>
            <person name="Nowell W R."/>
        </authorList>
    </citation>
    <scope>NUCLEOTIDE SEQUENCE</scope>
    <source>
        <strain evidence="4">Ploen Becks lab</strain>
    </source>
</reference>
<dbReference type="GO" id="GO:0031012">
    <property type="term" value="C:extracellular matrix"/>
    <property type="evidence" value="ECO:0007669"/>
    <property type="project" value="TreeGrafter"/>
</dbReference>
<name>A0A813MDA1_9BILA</name>
<dbReference type="SUPFAM" id="SSF52058">
    <property type="entry name" value="L domain-like"/>
    <property type="match status" value="1"/>
</dbReference>
<gene>
    <name evidence="4" type="ORF">OXX778_LOCUS2053</name>
</gene>
<dbReference type="PANTHER" id="PTHR24373">
    <property type="entry name" value="SLIT RELATED LEUCINE-RICH REPEAT NEURONAL PROTEIN"/>
    <property type="match status" value="1"/>
</dbReference>
<evidence type="ECO:0000256" key="3">
    <source>
        <dbReference type="ARBA" id="ARBA00022737"/>
    </source>
</evidence>
<protein>
    <submittedName>
        <fullName evidence="4">Uncharacterized protein</fullName>
    </submittedName>
</protein>
<evidence type="ECO:0000256" key="2">
    <source>
        <dbReference type="ARBA" id="ARBA00022729"/>
    </source>
</evidence>
<dbReference type="EMBL" id="CAJNOC010000148">
    <property type="protein sequence ID" value="CAF0719570.1"/>
    <property type="molecule type" value="Genomic_DNA"/>
</dbReference>
<keyword evidence="2" id="KW-0732">Signal</keyword>
<dbReference type="InterPro" id="IPR003591">
    <property type="entry name" value="Leu-rich_rpt_typical-subtyp"/>
</dbReference>
<sequence length="517" mass="60953">MNSEMEIFNYYSKLINEIDLQSETRLLHLDLNSENDKIVDDLTNLRLSMIDRSREIEKNNVEGTSNKIAVFIPNQDELNRTNELISQKTYFKNMIGKFFIFSEKLSDDLISKLNDVLNRKIRKFQRSTFEFANLQDELKFWIILDLLRYSDSQTDLFDLTNSSKNKLKNLYFSSRKFPVINEYDLDFLVDYINLDEVSKITSDFPYLKNTNNFNCFKNLTSLGISAEIDHLSYGLFKGLENLEILKLIKCKIKTIDPFAFCNLEKLIYLNLNDNLLETLEPNIFSDLSRLEKLFVKNNRINYIYPCTFLWCPNLKELDLSLNKLYCLEKDVFCGMNKQELLRMDLIPKKPENRFEFVNNGINYYFINEFSGLKYLTISVFNNNLAEIRLESLRHLVIKTSMVPKFRENFHNLQILTLISVNTFPEGCFVNLKNLKMLKIILRNKQIVRLIKDEHFTGLEDLGYFLIEVNDPDSYLLQNKQYIFNKMFKNIISSKITTTNSISQIESTRFYPDIPLSG</sequence>
<keyword evidence="3" id="KW-0677">Repeat</keyword>
<comment type="caution">
    <text evidence="4">The sequence shown here is derived from an EMBL/GenBank/DDBJ whole genome shotgun (WGS) entry which is preliminary data.</text>
</comment>
<dbReference type="PROSITE" id="PS51450">
    <property type="entry name" value="LRR"/>
    <property type="match status" value="1"/>
</dbReference>
<evidence type="ECO:0000256" key="1">
    <source>
        <dbReference type="ARBA" id="ARBA00022614"/>
    </source>
</evidence>
<evidence type="ECO:0000313" key="5">
    <source>
        <dbReference type="Proteomes" id="UP000663879"/>
    </source>
</evidence>
<dbReference type="OrthoDB" id="676979at2759"/>
<keyword evidence="5" id="KW-1185">Reference proteome</keyword>
<dbReference type="InterPro" id="IPR050328">
    <property type="entry name" value="Dev_Immune_Receptor"/>
</dbReference>
<dbReference type="GO" id="GO:0005615">
    <property type="term" value="C:extracellular space"/>
    <property type="evidence" value="ECO:0007669"/>
    <property type="project" value="TreeGrafter"/>
</dbReference>
<dbReference type="InterPro" id="IPR001611">
    <property type="entry name" value="Leu-rich_rpt"/>
</dbReference>